<comment type="caution">
    <text evidence="2">The sequence shown here is derived from an EMBL/GenBank/DDBJ whole genome shotgun (WGS) entry which is preliminary data.</text>
</comment>
<evidence type="ECO:0000256" key="1">
    <source>
        <dbReference type="SAM" id="MobiDB-lite"/>
    </source>
</evidence>
<feature type="compositionally biased region" description="Pro residues" evidence="1">
    <location>
        <begin position="235"/>
        <end position="249"/>
    </location>
</feature>
<dbReference type="EMBL" id="BDIP01000217">
    <property type="protein sequence ID" value="GIQ80667.1"/>
    <property type="molecule type" value="Genomic_DNA"/>
</dbReference>
<sequence length="404" mass="41679">MPADAANLLRALGRTHTRVEDDASFLTACARVASSVGSVPYPPPPDIRSVVDALPQSLLTRLGTAAVSSKPALRGISSVYLSYQLLRLGRARVTPEERHAAVSLVPLLIPTLPDGAGALKSVLTVSVASGGPSVGATSLSSINPASTAPCAPRAVVASLLSAVQCLVHLYTQATETDTSKGDMHRLPPSLPPALVLGCTAHLACHLVAEESALSLALSLSPSGTTRNTRDSSTTPVPPVNPYAEHPPSPSVVTDLVDRANALSTSAYRGKASASASVSESGVEYLVAAAYLGGAGMTCVERAVGVRVCTRLLAGHASSVSHGDPLPLWEVTHTMLAMRLLLSSAVHAGLDRHSNTELPALSQEIHTAMVTLGTSPLTARETHPYLHSVVSGVLDLAEAVTSYYG</sequence>
<protein>
    <submittedName>
        <fullName evidence="2">Uncharacterized protein</fullName>
    </submittedName>
</protein>
<reference evidence="2 3" key="1">
    <citation type="journal article" date="2018" name="PLoS ONE">
        <title>The draft genome of Kipferlia bialata reveals reductive genome evolution in fornicate parasites.</title>
        <authorList>
            <person name="Tanifuji G."/>
            <person name="Takabayashi S."/>
            <person name="Kume K."/>
            <person name="Takagi M."/>
            <person name="Nakayama T."/>
            <person name="Kamikawa R."/>
            <person name="Inagaki Y."/>
            <person name="Hashimoto T."/>
        </authorList>
    </citation>
    <scope>NUCLEOTIDE SEQUENCE [LARGE SCALE GENOMIC DNA]</scope>
    <source>
        <strain evidence="2">NY0173</strain>
    </source>
</reference>
<name>A0A9K3GFA9_9EUKA</name>
<evidence type="ECO:0000313" key="2">
    <source>
        <dbReference type="EMBL" id="GIQ80667.1"/>
    </source>
</evidence>
<organism evidence="2 3">
    <name type="scientific">Kipferlia bialata</name>
    <dbReference type="NCBI Taxonomy" id="797122"/>
    <lineage>
        <taxon>Eukaryota</taxon>
        <taxon>Metamonada</taxon>
        <taxon>Carpediemonas-like organisms</taxon>
        <taxon>Kipferlia</taxon>
    </lineage>
</organism>
<gene>
    <name evidence="2" type="ORF">KIPB_001499</name>
</gene>
<feature type="compositionally biased region" description="Polar residues" evidence="1">
    <location>
        <begin position="221"/>
        <end position="234"/>
    </location>
</feature>
<keyword evidence="3" id="KW-1185">Reference proteome</keyword>
<dbReference type="AlphaFoldDB" id="A0A9K3GFA9"/>
<accession>A0A9K3GFA9</accession>
<dbReference type="Proteomes" id="UP000265618">
    <property type="component" value="Unassembled WGS sequence"/>
</dbReference>
<feature type="region of interest" description="Disordered" evidence="1">
    <location>
        <begin position="220"/>
        <end position="249"/>
    </location>
</feature>
<proteinExistence type="predicted"/>
<evidence type="ECO:0000313" key="3">
    <source>
        <dbReference type="Proteomes" id="UP000265618"/>
    </source>
</evidence>